<dbReference type="OrthoDB" id="5515732at2"/>
<dbReference type="AlphaFoldDB" id="A0A517PYQ0"/>
<dbReference type="EMBL" id="CP036266">
    <property type="protein sequence ID" value="QDT24487.1"/>
    <property type="molecule type" value="Genomic_DNA"/>
</dbReference>
<keyword evidence="3" id="KW-1185">Reference proteome</keyword>
<proteinExistence type="predicted"/>
<accession>A0A517PYQ0</accession>
<protein>
    <recommendedName>
        <fullName evidence="1">DUF6891 domain-containing protein</fullName>
    </recommendedName>
</protein>
<gene>
    <name evidence="2" type="ORF">HG66A1_63190</name>
</gene>
<evidence type="ECO:0000259" key="1">
    <source>
        <dbReference type="Pfam" id="PF21831"/>
    </source>
</evidence>
<name>A0A517PYQ0_9PLAN</name>
<feature type="domain" description="DUF6891" evidence="1">
    <location>
        <begin position="47"/>
        <end position="230"/>
    </location>
</feature>
<dbReference type="PROSITE" id="PS51257">
    <property type="entry name" value="PROKAR_LIPOPROTEIN"/>
    <property type="match status" value="1"/>
</dbReference>
<reference evidence="2 3" key="1">
    <citation type="submission" date="2019-02" db="EMBL/GenBank/DDBJ databases">
        <title>Deep-cultivation of Planctomycetes and their phenomic and genomic characterization uncovers novel biology.</title>
        <authorList>
            <person name="Wiegand S."/>
            <person name="Jogler M."/>
            <person name="Boedeker C."/>
            <person name="Pinto D."/>
            <person name="Vollmers J."/>
            <person name="Rivas-Marin E."/>
            <person name="Kohn T."/>
            <person name="Peeters S.H."/>
            <person name="Heuer A."/>
            <person name="Rast P."/>
            <person name="Oberbeckmann S."/>
            <person name="Bunk B."/>
            <person name="Jeske O."/>
            <person name="Meyerdierks A."/>
            <person name="Storesund J.E."/>
            <person name="Kallscheuer N."/>
            <person name="Luecker S."/>
            <person name="Lage O.M."/>
            <person name="Pohl T."/>
            <person name="Merkel B.J."/>
            <person name="Hornburger P."/>
            <person name="Mueller R.-W."/>
            <person name="Bruemmer F."/>
            <person name="Labrenz M."/>
            <person name="Spormann A.M."/>
            <person name="Op den Camp H."/>
            <person name="Overmann J."/>
            <person name="Amann R."/>
            <person name="Jetten M.S.M."/>
            <person name="Mascher T."/>
            <person name="Medema M.H."/>
            <person name="Devos D.P."/>
            <person name="Kaster A.-K."/>
            <person name="Ovreas L."/>
            <person name="Rohde M."/>
            <person name="Galperin M.Y."/>
            <person name="Jogler C."/>
        </authorList>
    </citation>
    <scope>NUCLEOTIDE SEQUENCE [LARGE SCALE GENOMIC DNA]</scope>
    <source>
        <strain evidence="2 3">HG66A1</strain>
    </source>
</reference>
<organism evidence="2 3">
    <name type="scientific">Gimesia chilikensis</name>
    <dbReference type="NCBI Taxonomy" id="2605989"/>
    <lineage>
        <taxon>Bacteria</taxon>
        <taxon>Pseudomonadati</taxon>
        <taxon>Planctomycetota</taxon>
        <taxon>Planctomycetia</taxon>
        <taxon>Planctomycetales</taxon>
        <taxon>Planctomycetaceae</taxon>
        <taxon>Gimesia</taxon>
    </lineage>
</organism>
<dbReference type="Pfam" id="PF21831">
    <property type="entry name" value="DUF6891"/>
    <property type="match status" value="1"/>
</dbReference>
<evidence type="ECO:0000313" key="2">
    <source>
        <dbReference type="EMBL" id="QDT24487.1"/>
    </source>
</evidence>
<dbReference type="RefSeq" id="WP_145193213.1">
    <property type="nucleotide sequence ID" value="NZ_CP036266.1"/>
</dbReference>
<dbReference type="InterPro" id="IPR054186">
    <property type="entry name" value="DUF6891"/>
</dbReference>
<evidence type="ECO:0000313" key="3">
    <source>
        <dbReference type="Proteomes" id="UP000320421"/>
    </source>
</evidence>
<dbReference type="Proteomes" id="UP000320421">
    <property type="component" value="Chromosome"/>
</dbReference>
<sequence>MMNHNWKTLLLLTCLSVGCGENTNTKVPPQATVEQAQPEKQVASPLSQEAQNQIDWMVRSGFYDYSDLFRTLCLEVFPDEEMDIKLVKQACDQRIQSWQREQKNWPAVTDCDRLDKAFEKLEEQGIISIQFAGNTQSDGYEIFEDTLHIHDHPASVIGYCFFHKQDLERVMDGKDLILSFGPVNPEDEKSRGPEIGKIIQQELEQAGLKVKWDGTFNERIRVTDMAWQKRNPACKPIDFDI</sequence>